<keyword evidence="1" id="KW-0833">Ubl conjugation pathway</keyword>
<accession>A0A8J4SM78</accession>
<dbReference type="Pfam" id="PF10471">
    <property type="entry name" value="ANAPC_CDC26"/>
    <property type="match status" value="1"/>
</dbReference>
<gene>
    <name evidence="2" type="ORF">PHET_08191</name>
</gene>
<evidence type="ECO:0000256" key="1">
    <source>
        <dbReference type="ARBA" id="ARBA00022786"/>
    </source>
</evidence>
<dbReference type="GO" id="GO:0031145">
    <property type="term" value="P:anaphase-promoting complex-dependent catabolic process"/>
    <property type="evidence" value="ECO:0007669"/>
    <property type="project" value="InterPro"/>
</dbReference>
<dbReference type="GO" id="GO:0005680">
    <property type="term" value="C:anaphase-promoting complex"/>
    <property type="evidence" value="ECO:0007669"/>
    <property type="project" value="InterPro"/>
</dbReference>
<proteinExistence type="predicted"/>
<dbReference type="InterPro" id="IPR018860">
    <property type="entry name" value="APC_suCDC26"/>
</dbReference>
<sequence length="67" mass="7941">MQRRPLTRIELTLQDIVEFKKFMELQKAQAEQLINTPEVVDVIVTSDKEKRRQVVRQRIGLSSDTRM</sequence>
<reference evidence="2" key="1">
    <citation type="submission" date="2019-05" db="EMBL/GenBank/DDBJ databases">
        <title>Annotation for the trematode Paragonimus heterotremus.</title>
        <authorList>
            <person name="Choi Y.-J."/>
        </authorList>
    </citation>
    <scope>NUCLEOTIDE SEQUENCE</scope>
    <source>
        <strain evidence="2">LC</strain>
    </source>
</reference>
<keyword evidence="3" id="KW-1185">Reference proteome</keyword>
<dbReference type="OrthoDB" id="6222869at2759"/>
<dbReference type="EMBL" id="LUCH01005559">
    <property type="protein sequence ID" value="KAF5397967.1"/>
    <property type="molecule type" value="Genomic_DNA"/>
</dbReference>
<evidence type="ECO:0000313" key="3">
    <source>
        <dbReference type="Proteomes" id="UP000748531"/>
    </source>
</evidence>
<protein>
    <submittedName>
        <fullName evidence="2">Uncharacterized protein</fullName>
    </submittedName>
</protein>
<dbReference type="Proteomes" id="UP000748531">
    <property type="component" value="Unassembled WGS sequence"/>
</dbReference>
<comment type="caution">
    <text evidence="2">The sequence shown here is derived from an EMBL/GenBank/DDBJ whole genome shotgun (WGS) entry which is preliminary data.</text>
</comment>
<dbReference type="AlphaFoldDB" id="A0A8J4SM78"/>
<evidence type="ECO:0000313" key="2">
    <source>
        <dbReference type="EMBL" id="KAF5397967.1"/>
    </source>
</evidence>
<organism evidence="2 3">
    <name type="scientific">Paragonimus heterotremus</name>
    <dbReference type="NCBI Taxonomy" id="100268"/>
    <lineage>
        <taxon>Eukaryota</taxon>
        <taxon>Metazoa</taxon>
        <taxon>Spiralia</taxon>
        <taxon>Lophotrochozoa</taxon>
        <taxon>Platyhelminthes</taxon>
        <taxon>Trematoda</taxon>
        <taxon>Digenea</taxon>
        <taxon>Plagiorchiida</taxon>
        <taxon>Troglotremata</taxon>
        <taxon>Troglotrematidae</taxon>
        <taxon>Paragonimus</taxon>
    </lineage>
</organism>
<name>A0A8J4SM78_9TREM</name>